<accession>A0A1Z1C4W3</accession>
<organism evidence="1">
    <name type="scientific">Cladonia uncialis subsp. uncialis</name>
    <dbReference type="NCBI Taxonomy" id="180999"/>
    <lineage>
        <taxon>Eukaryota</taxon>
        <taxon>Fungi</taxon>
        <taxon>Dikarya</taxon>
        <taxon>Ascomycota</taxon>
        <taxon>Pezizomycotina</taxon>
        <taxon>Lecanoromycetes</taxon>
        <taxon>OSLEUM clade</taxon>
        <taxon>Lecanoromycetidae</taxon>
        <taxon>Lecanorales</taxon>
        <taxon>Lecanorineae</taxon>
        <taxon>Cladoniaceae</taxon>
        <taxon>Cladonia</taxon>
    </lineage>
</organism>
<evidence type="ECO:0000313" key="1">
    <source>
        <dbReference type="EMBL" id="ANM86635.1"/>
    </source>
</evidence>
<name>A0A1Z1C4W3_CLAUC</name>
<evidence type="ECO:0000313" key="2">
    <source>
        <dbReference type="EMBL" id="AUW30797.1"/>
    </source>
</evidence>
<dbReference type="EMBL" id="MG777473">
    <property type="protein sequence ID" value="AUW30797.1"/>
    <property type="molecule type" value="Genomic_DNA"/>
</dbReference>
<dbReference type="EMBL" id="KX264284">
    <property type="protein sequence ID" value="ANM86635.1"/>
    <property type="molecule type" value="Genomic_DNA"/>
</dbReference>
<reference evidence="2" key="2">
    <citation type="submission" date="2017-12" db="EMBL/GenBank/DDBJ databases">
        <title>Genome Sequencing Reveals a Rich Biosynthetic Potential.</title>
        <authorList>
            <person name="Bertrand R.L."/>
            <person name="Abdel-Hameed M.E."/>
            <person name="Sorensen J.L."/>
        </authorList>
    </citation>
    <scope>NUCLEOTIDE SEQUENCE</scope>
</reference>
<protein>
    <submittedName>
        <fullName evidence="1">Uncharacterized protein</fullName>
    </submittedName>
</protein>
<dbReference type="AlphaFoldDB" id="A0A1Z1C4W3"/>
<reference evidence="1" key="1">
    <citation type="submission" date="2016-05" db="EMBL/GenBank/DDBJ databases">
        <title>Lichen genome sequencing reveals its rich biosynthetic potential.</title>
        <authorList>
            <person name="Bertrand R.L."/>
            <person name="Abdel-Hameed M."/>
            <person name="Sorensen J.L."/>
        </authorList>
    </citation>
    <scope>NUCLEOTIDE SEQUENCE</scope>
</reference>
<proteinExistence type="predicted"/>
<sequence length="190" mass="20556">MSPKPIRTLNIYDKGSNYLILDSDDITPLYNIHWNGSYAPHMTVTRPLDPEPKPIIGTATYHAQKIGGFFSSASKITLKVHNRVVPLNKSGNVFSLNKRSLESISGQTLYWKGGVAASGFLKLVDADGETVAKYENRAYSGVKMGVFEIMREMNEEGVDEIVVSGCATISEEKTSMTGTATAISSAGGSM</sequence>